<gene>
    <name evidence="1" type="ORF">SAMN05444158_2730</name>
</gene>
<dbReference type="Proteomes" id="UP000243904">
    <property type="component" value="Chromosome I"/>
</dbReference>
<evidence type="ECO:0000313" key="2">
    <source>
        <dbReference type="Proteomes" id="UP000243904"/>
    </source>
</evidence>
<accession>A0A1H1TZL2</accession>
<dbReference type="AlphaFoldDB" id="A0A1H1TZL2"/>
<dbReference type="RefSeq" id="WP_146687616.1">
    <property type="nucleotide sequence ID" value="NZ_LT629750.1"/>
</dbReference>
<sequence length="248" mass="27915">MTTQDFSAGNYRFIPAVFQYSSGAAANAGFEIERVRFDRLLPLAEGFAQVAKYIQSARRPLTSFCACELRSPAVFTEDGFRKFNEHYVKTLAEWGLFDGTTNPVARSNVCLEIDPPAEPSFYAFSFTRPSGHATPSFVIAGGAETRGGSGSYPERIVRYRETSVEALKEKVQCTVGQMEDRLRTFGFSWKDTTAAQAYSVRDFHPVMVDELVRRGAMRSGLTWHFARPPVVDLEFEMDCRRVTREVLI</sequence>
<reference evidence="2" key="1">
    <citation type="submission" date="2016-10" db="EMBL/GenBank/DDBJ databases">
        <authorList>
            <person name="Varghese N."/>
            <person name="Submissions S."/>
        </authorList>
    </citation>
    <scope>NUCLEOTIDE SEQUENCE [LARGE SCALE GENOMIC DNA]</scope>
    <source>
        <strain evidence="2">GAS369</strain>
    </source>
</reference>
<dbReference type="EMBL" id="LT629750">
    <property type="protein sequence ID" value="SDS65069.1"/>
    <property type="molecule type" value="Genomic_DNA"/>
</dbReference>
<name>A0A1H1TZL2_9BRAD</name>
<keyword evidence="2" id="KW-1185">Reference proteome</keyword>
<protein>
    <submittedName>
        <fullName evidence="1">Uncharacterized protein</fullName>
    </submittedName>
</protein>
<evidence type="ECO:0000313" key="1">
    <source>
        <dbReference type="EMBL" id="SDS65069.1"/>
    </source>
</evidence>
<organism evidence="1 2">
    <name type="scientific">Bradyrhizobium canariense</name>
    <dbReference type="NCBI Taxonomy" id="255045"/>
    <lineage>
        <taxon>Bacteria</taxon>
        <taxon>Pseudomonadati</taxon>
        <taxon>Pseudomonadota</taxon>
        <taxon>Alphaproteobacteria</taxon>
        <taxon>Hyphomicrobiales</taxon>
        <taxon>Nitrobacteraceae</taxon>
        <taxon>Bradyrhizobium</taxon>
    </lineage>
</organism>
<proteinExistence type="predicted"/>